<dbReference type="GO" id="GO:0003700">
    <property type="term" value="F:DNA-binding transcription factor activity"/>
    <property type="evidence" value="ECO:0007669"/>
    <property type="project" value="InterPro"/>
</dbReference>
<comment type="caution">
    <text evidence="2">The sequence shown here is derived from an EMBL/GenBank/DDBJ whole genome shotgun (WGS) entry which is preliminary data.</text>
</comment>
<evidence type="ECO:0000259" key="1">
    <source>
        <dbReference type="PROSITE" id="PS50995"/>
    </source>
</evidence>
<dbReference type="Gene3D" id="1.10.10.10">
    <property type="entry name" value="Winged helix-like DNA-binding domain superfamily/Winged helix DNA-binding domain"/>
    <property type="match status" value="1"/>
</dbReference>
<dbReference type="InterPro" id="IPR036390">
    <property type="entry name" value="WH_DNA-bd_sf"/>
</dbReference>
<dbReference type="RefSeq" id="WP_188894248.1">
    <property type="nucleotide sequence ID" value="NZ_BMMZ01000002.1"/>
</dbReference>
<dbReference type="AlphaFoldDB" id="A0A917S3E8"/>
<accession>A0A917S3E8</accession>
<dbReference type="SMART" id="SM00347">
    <property type="entry name" value="HTH_MARR"/>
    <property type="match status" value="1"/>
</dbReference>
<dbReference type="EMBL" id="BMMZ01000002">
    <property type="protein sequence ID" value="GGL55236.1"/>
    <property type="molecule type" value="Genomic_DNA"/>
</dbReference>
<evidence type="ECO:0000313" key="2">
    <source>
        <dbReference type="EMBL" id="GGL55236.1"/>
    </source>
</evidence>
<dbReference type="PROSITE" id="PS50995">
    <property type="entry name" value="HTH_MARR_2"/>
    <property type="match status" value="1"/>
</dbReference>
<dbReference type="Proteomes" id="UP000613840">
    <property type="component" value="Unassembled WGS sequence"/>
</dbReference>
<dbReference type="SUPFAM" id="SSF46785">
    <property type="entry name" value="Winged helix' DNA-binding domain"/>
    <property type="match status" value="1"/>
</dbReference>
<dbReference type="InterPro" id="IPR039422">
    <property type="entry name" value="MarR/SlyA-like"/>
</dbReference>
<reference evidence="2" key="2">
    <citation type="submission" date="2020-09" db="EMBL/GenBank/DDBJ databases">
        <authorList>
            <person name="Sun Q."/>
            <person name="Zhou Y."/>
        </authorList>
    </citation>
    <scope>NUCLEOTIDE SEQUENCE</scope>
    <source>
        <strain evidence="2">CGMCC 4.7306</strain>
    </source>
</reference>
<sequence length="138" mass="15146">MEAVTSLMRVHQLLLTGLDDLLRPLDLTFARFEVLVLLSFSRRGALPLGKIGERLQVHATSVTPLVKRLEVSGYLVRNRHPEDGRAVLAEITAAGRAVTERASRVITDARFGLGSLDERQCRELTRLLAGARAAAGDF</sequence>
<gene>
    <name evidence="2" type="primary">marR</name>
    <name evidence="2" type="ORF">GCM10011575_12040</name>
</gene>
<dbReference type="PANTHER" id="PTHR33164">
    <property type="entry name" value="TRANSCRIPTIONAL REGULATOR, MARR FAMILY"/>
    <property type="match status" value="1"/>
</dbReference>
<name>A0A917S3E8_9ACTN</name>
<reference evidence="2" key="1">
    <citation type="journal article" date="2014" name="Int. J. Syst. Evol. Microbiol.">
        <title>Complete genome sequence of Corynebacterium casei LMG S-19264T (=DSM 44701T), isolated from a smear-ripened cheese.</title>
        <authorList>
            <consortium name="US DOE Joint Genome Institute (JGI-PGF)"/>
            <person name="Walter F."/>
            <person name="Albersmeier A."/>
            <person name="Kalinowski J."/>
            <person name="Ruckert C."/>
        </authorList>
    </citation>
    <scope>NUCLEOTIDE SEQUENCE</scope>
    <source>
        <strain evidence="2">CGMCC 4.7306</strain>
    </source>
</reference>
<evidence type="ECO:0000313" key="3">
    <source>
        <dbReference type="Proteomes" id="UP000613840"/>
    </source>
</evidence>
<protein>
    <submittedName>
        <fullName evidence="2">MarR family transcriptional regulator</fullName>
    </submittedName>
</protein>
<dbReference type="InterPro" id="IPR000835">
    <property type="entry name" value="HTH_MarR-typ"/>
</dbReference>
<feature type="domain" description="HTH marR-type" evidence="1">
    <location>
        <begin position="1"/>
        <end position="133"/>
    </location>
</feature>
<organism evidence="2 3">
    <name type="scientific">Microlunatus endophyticus</name>
    <dbReference type="NCBI Taxonomy" id="1716077"/>
    <lineage>
        <taxon>Bacteria</taxon>
        <taxon>Bacillati</taxon>
        <taxon>Actinomycetota</taxon>
        <taxon>Actinomycetes</taxon>
        <taxon>Propionibacteriales</taxon>
        <taxon>Propionibacteriaceae</taxon>
        <taxon>Microlunatus</taxon>
    </lineage>
</organism>
<dbReference type="Pfam" id="PF01047">
    <property type="entry name" value="MarR"/>
    <property type="match status" value="1"/>
</dbReference>
<dbReference type="GO" id="GO:0006950">
    <property type="term" value="P:response to stress"/>
    <property type="evidence" value="ECO:0007669"/>
    <property type="project" value="TreeGrafter"/>
</dbReference>
<dbReference type="PANTHER" id="PTHR33164:SF101">
    <property type="entry name" value="TRANSCRIPTIONAL REPRESSOR MPRA"/>
    <property type="match status" value="1"/>
</dbReference>
<proteinExistence type="predicted"/>
<keyword evidence="3" id="KW-1185">Reference proteome</keyword>
<dbReference type="InterPro" id="IPR036388">
    <property type="entry name" value="WH-like_DNA-bd_sf"/>
</dbReference>